<feature type="transmembrane region" description="Helical" evidence="4">
    <location>
        <begin position="21"/>
        <end position="45"/>
    </location>
</feature>
<reference evidence="6 7" key="1">
    <citation type="submission" date="2018-07" db="EMBL/GenBank/DDBJ databases">
        <title>Erythrobacter nanhaiensis sp. nov., a novel member of the genus Erythrobacter isolated from the South China Sea.</title>
        <authorList>
            <person name="Chen X."/>
            <person name="Liu J."/>
        </authorList>
    </citation>
    <scope>NUCLEOTIDE SEQUENCE [LARGE SCALE GENOMIC DNA]</scope>
    <source>
        <strain evidence="6 7">S-5</strain>
    </source>
</reference>
<dbReference type="OrthoDB" id="7428510at2"/>
<feature type="transmembrane region" description="Helical" evidence="4">
    <location>
        <begin position="292"/>
        <end position="311"/>
    </location>
</feature>
<dbReference type="PROSITE" id="PS50850">
    <property type="entry name" value="MFS"/>
    <property type="match status" value="1"/>
</dbReference>
<dbReference type="InterPro" id="IPR036259">
    <property type="entry name" value="MFS_trans_sf"/>
</dbReference>
<dbReference type="Gene3D" id="1.20.1250.20">
    <property type="entry name" value="MFS general substrate transporter like domains"/>
    <property type="match status" value="2"/>
</dbReference>
<feature type="transmembrane region" description="Helical" evidence="4">
    <location>
        <begin position="356"/>
        <end position="376"/>
    </location>
</feature>
<evidence type="ECO:0000259" key="5">
    <source>
        <dbReference type="PROSITE" id="PS50850"/>
    </source>
</evidence>
<keyword evidence="2 4" id="KW-1133">Transmembrane helix</keyword>
<dbReference type="PANTHER" id="PTHR23528:SF1">
    <property type="entry name" value="MAJOR FACILITATOR SUPERFAMILY (MFS) PROFILE DOMAIN-CONTAINING PROTEIN"/>
    <property type="match status" value="1"/>
</dbReference>
<feature type="transmembrane region" description="Helical" evidence="4">
    <location>
        <begin position="178"/>
        <end position="196"/>
    </location>
</feature>
<dbReference type="InterPro" id="IPR011701">
    <property type="entry name" value="MFS"/>
</dbReference>
<evidence type="ECO:0000256" key="4">
    <source>
        <dbReference type="SAM" id="Phobius"/>
    </source>
</evidence>
<feature type="transmembrane region" description="Helical" evidence="4">
    <location>
        <begin position="230"/>
        <end position="251"/>
    </location>
</feature>
<dbReference type="PANTHER" id="PTHR23528">
    <property type="match status" value="1"/>
</dbReference>
<feature type="transmembrane region" description="Helical" evidence="4">
    <location>
        <begin position="57"/>
        <end position="78"/>
    </location>
</feature>
<accession>A0A395LLB7</accession>
<dbReference type="EMBL" id="QRBB01000001">
    <property type="protein sequence ID" value="RDS77187.1"/>
    <property type="molecule type" value="Genomic_DNA"/>
</dbReference>
<dbReference type="InterPro" id="IPR020846">
    <property type="entry name" value="MFS_dom"/>
</dbReference>
<sequence>MTAEADQGAGAERGQQATRFLLLYALAAAGGAIAYVPFLTILLPIQVTTLAADADVAWLAYATFTGAVAASLANIAFGWLSDRTRTRRKWIVAGLVVSSVLLVLTSRVENVGWLIVLVAVWQVALNMMLAPLAAWAGDSIPDGQKGTLGGLLSFSPAAGALAAAFITLPGFAGPEGRLWLVAALVALCVLPAVLIGHPRRLPHLAPEAPGGHAAEPVRRERSRIVVVRMWLARLLVQTCEAALFAFLYFWFRTVDPAMTDARVAQIFSAILIVSVPLAIAIGRWTDVHARPFLPLCVTAACSTVGLVMMALSTSLGGAVTGYLLFGVTASVFLSLHTGQTLRVLPQPRNRGRDLGIFNLTNTGPSLIMPWLALAMIPVFGFAGLFFVLAGCALLAALLLMNLPRQS</sequence>
<feature type="transmembrane region" description="Helical" evidence="4">
    <location>
        <begin position="114"/>
        <end position="136"/>
    </location>
</feature>
<feature type="transmembrane region" description="Helical" evidence="4">
    <location>
        <begin position="382"/>
        <end position="402"/>
    </location>
</feature>
<dbReference type="Proteomes" id="UP000254101">
    <property type="component" value="Unassembled WGS sequence"/>
</dbReference>
<protein>
    <submittedName>
        <fullName evidence="6">MFS transporter</fullName>
    </submittedName>
</protein>
<feature type="transmembrane region" description="Helical" evidence="4">
    <location>
        <begin position="148"/>
        <end position="172"/>
    </location>
</feature>
<dbReference type="AlphaFoldDB" id="A0A395LLB7"/>
<evidence type="ECO:0000313" key="7">
    <source>
        <dbReference type="Proteomes" id="UP000254101"/>
    </source>
</evidence>
<evidence type="ECO:0000256" key="2">
    <source>
        <dbReference type="ARBA" id="ARBA00022989"/>
    </source>
</evidence>
<dbReference type="Pfam" id="PF07690">
    <property type="entry name" value="MFS_1"/>
    <property type="match status" value="1"/>
</dbReference>
<feature type="transmembrane region" description="Helical" evidence="4">
    <location>
        <begin position="90"/>
        <end position="108"/>
    </location>
</feature>
<gene>
    <name evidence="6" type="ORF">DL238_05875</name>
</gene>
<evidence type="ECO:0000313" key="6">
    <source>
        <dbReference type="EMBL" id="RDS77187.1"/>
    </source>
</evidence>
<name>A0A395LLB7_9SPHN</name>
<feature type="transmembrane region" description="Helical" evidence="4">
    <location>
        <begin position="317"/>
        <end position="335"/>
    </location>
</feature>
<evidence type="ECO:0000256" key="3">
    <source>
        <dbReference type="ARBA" id="ARBA00023136"/>
    </source>
</evidence>
<keyword evidence="7" id="KW-1185">Reference proteome</keyword>
<keyword evidence="3 4" id="KW-0472">Membrane</keyword>
<organism evidence="6 7">
    <name type="scientific">Alteriqipengyuania lutimaris</name>
    <dbReference type="NCBI Taxonomy" id="1538146"/>
    <lineage>
        <taxon>Bacteria</taxon>
        <taxon>Pseudomonadati</taxon>
        <taxon>Pseudomonadota</taxon>
        <taxon>Alphaproteobacteria</taxon>
        <taxon>Sphingomonadales</taxon>
        <taxon>Erythrobacteraceae</taxon>
        <taxon>Alteriqipengyuania</taxon>
    </lineage>
</organism>
<keyword evidence="1 4" id="KW-0812">Transmembrane</keyword>
<feature type="domain" description="Major facilitator superfamily (MFS) profile" evidence="5">
    <location>
        <begin position="18"/>
        <end position="406"/>
    </location>
</feature>
<dbReference type="SUPFAM" id="SSF103473">
    <property type="entry name" value="MFS general substrate transporter"/>
    <property type="match status" value="1"/>
</dbReference>
<proteinExistence type="predicted"/>
<evidence type="ECO:0000256" key="1">
    <source>
        <dbReference type="ARBA" id="ARBA00022692"/>
    </source>
</evidence>
<dbReference type="GO" id="GO:0022857">
    <property type="term" value="F:transmembrane transporter activity"/>
    <property type="evidence" value="ECO:0007669"/>
    <property type="project" value="InterPro"/>
</dbReference>
<dbReference type="RefSeq" id="WP_115491407.1">
    <property type="nucleotide sequence ID" value="NZ_JACHWW010000001.1"/>
</dbReference>
<feature type="transmembrane region" description="Helical" evidence="4">
    <location>
        <begin position="263"/>
        <end position="280"/>
    </location>
</feature>
<comment type="caution">
    <text evidence="6">The sequence shown here is derived from an EMBL/GenBank/DDBJ whole genome shotgun (WGS) entry which is preliminary data.</text>
</comment>